<sequence>MTDGPADTDSTEPAAVRTAPARPRRRRGRRGVALRLALLTAFLPVVFAMVAALSLIGREVTAPSWVRQEIETRVAGLIGGTLTFSDIKVTLGRDLHPRVRLNDALLLDGTGRRIARIPAIEALFSPRGLLFERSLMAQEVRITGAEISLARAADGSVAVAFDTGGAVQGEAPDLASLLAGVDAAASRPELAALEQVRAQGLVINYTDARAGRSWTVDDGLIAMTFGRDDTEIAADLTLLSGRAEPTLLSARYTSAHGSRAADLALTVENAAAADIATQSPALSWLSVLDAPLSANLRGSLGEDGAIGPLNARLQIGAGALRPTAEARPIPFERARTYLTYDPGPGEIGFDLIEIRSAESAFEASGHAYLRGVEGGVPSEIWGQFDLSRLTTDPGGLYGAPLELTDGTLDLKLELSPFRLTIGAGSVLLGAGAATPGEPARPARLRTRGAVWTDPAGWNVALDARVAEIPALRALALWPAGWRPGTRGWFERNLRGGLFRDMAVSLRAKAGAEPVIALDLEFEDSTVRFLPRMPLIEGGAGFVQIIERGFALSLEEGHLDAPEGGRLDLAGSSMVIPVMGLPETRAEFGLRMDGPITALLSTLDQPPLRLISGANLPVSLAEEGRAKVSGRLLLPLGDGLTPDRVSYDMTAELTGVRAGALIPGRPLSADRLSLRATPEGLEIDGPVEVAGVPMAGVFRKRFAEGAPAEIEARVEISPRFLDSFNIALPEGSVRGAGSGQLDLTLASGAPPRFSLVSDLVGVGLSLPWVGWSKPAGTPGRLEVAGSLGAAPQIDRLDLSAPGLTAEGRIELGPGGAFVAARFSRLAVGSWLDAPVTLRNRGAGRPLAVDVEGGRLDLRAAAFGGGGGGGAGGPLTIALDRLQVTQNLALTDFAGSFVPEGGLGGSFAARVNGGPLVEGRVAPMDGRTGVLLTSDNAGAVLRAAELLPNVQGGDLELILLPTGGEGTFDGALLLNNLRIRDAPAMAALLDAISVVGLLQQLDGQGLAFTSVDARFRMTPERIIVTESSAVGPSLGVSLDGTYTHASQQMNFQGVVSPFYILNGIGSVLTRPGEGLIGFNFTLTGPVGQPRVSVNPLSALTPGMFREIFRRPPPEVSR</sequence>
<dbReference type="RefSeq" id="WP_085877241.1">
    <property type="nucleotide sequence ID" value="NZ_FWFZ01000001.1"/>
</dbReference>
<keyword evidence="2" id="KW-0812">Transmembrane</keyword>
<dbReference type="OrthoDB" id="7161641at2"/>
<organism evidence="3 4">
    <name type="scientific">Roseisalinus antarcticus</name>
    <dbReference type="NCBI Taxonomy" id="254357"/>
    <lineage>
        <taxon>Bacteria</taxon>
        <taxon>Pseudomonadati</taxon>
        <taxon>Pseudomonadota</taxon>
        <taxon>Alphaproteobacteria</taxon>
        <taxon>Rhodobacterales</taxon>
        <taxon>Roseobacteraceae</taxon>
        <taxon>Roseisalinus</taxon>
    </lineage>
</organism>
<evidence type="ECO:0000256" key="2">
    <source>
        <dbReference type="SAM" id="Phobius"/>
    </source>
</evidence>
<dbReference type="AlphaFoldDB" id="A0A1Y5RJ16"/>
<reference evidence="3 4" key="1">
    <citation type="submission" date="2017-03" db="EMBL/GenBank/DDBJ databases">
        <authorList>
            <person name="Afonso C.L."/>
            <person name="Miller P.J."/>
            <person name="Scott M.A."/>
            <person name="Spackman E."/>
            <person name="Goraichik I."/>
            <person name="Dimitrov K.M."/>
            <person name="Suarez D.L."/>
            <person name="Swayne D.E."/>
        </authorList>
    </citation>
    <scope>NUCLEOTIDE SEQUENCE [LARGE SCALE GENOMIC DNA]</scope>
    <source>
        <strain evidence="3 4">CECT 7023</strain>
    </source>
</reference>
<protein>
    <submittedName>
        <fullName evidence="3">Uncharacterized protein</fullName>
    </submittedName>
</protein>
<keyword evidence="2" id="KW-1133">Transmembrane helix</keyword>
<evidence type="ECO:0000313" key="4">
    <source>
        <dbReference type="Proteomes" id="UP000193900"/>
    </source>
</evidence>
<accession>A0A1Y5RJ16</accession>
<dbReference type="Proteomes" id="UP000193900">
    <property type="component" value="Unassembled WGS sequence"/>
</dbReference>
<feature type="region of interest" description="Disordered" evidence="1">
    <location>
        <begin position="1"/>
        <end position="26"/>
    </location>
</feature>
<keyword evidence="4" id="KW-1185">Reference proteome</keyword>
<feature type="transmembrane region" description="Helical" evidence="2">
    <location>
        <begin position="32"/>
        <end position="56"/>
    </location>
</feature>
<name>A0A1Y5RJ16_9RHOB</name>
<gene>
    <name evidence="3" type="ORF">ROA7023_00322</name>
</gene>
<evidence type="ECO:0000313" key="3">
    <source>
        <dbReference type="EMBL" id="SLN17576.1"/>
    </source>
</evidence>
<dbReference type="EMBL" id="FWFZ01000001">
    <property type="protein sequence ID" value="SLN17576.1"/>
    <property type="molecule type" value="Genomic_DNA"/>
</dbReference>
<evidence type="ECO:0000256" key="1">
    <source>
        <dbReference type="SAM" id="MobiDB-lite"/>
    </source>
</evidence>
<keyword evidence="2" id="KW-0472">Membrane</keyword>
<proteinExistence type="predicted"/>